<dbReference type="PANTHER" id="PTHR24006">
    <property type="entry name" value="UBIQUITIN CARBOXYL-TERMINAL HYDROLASE"/>
    <property type="match status" value="1"/>
</dbReference>
<reference evidence="3" key="1">
    <citation type="journal article" date="2020" name="Stud. Mycol.">
        <title>101 Dothideomycetes genomes: a test case for predicting lifestyles and emergence of pathogens.</title>
        <authorList>
            <person name="Haridas S."/>
            <person name="Albert R."/>
            <person name="Binder M."/>
            <person name="Bloem J."/>
            <person name="Labutti K."/>
            <person name="Salamov A."/>
            <person name="Andreopoulos B."/>
            <person name="Baker S."/>
            <person name="Barry K."/>
            <person name="Bills G."/>
            <person name="Bluhm B."/>
            <person name="Cannon C."/>
            <person name="Castanera R."/>
            <person name="Culley D."/>
            <person name="Daum C."/>
            <person name="Ezra D."/>
            <person name="Gonzalez J."/>
            <person name="Henrissat B."/>
            <person name="Kuo A."/>
            <person name="Liang C."/>
            <person name="Lipzen A."/>
            <person name="Lutzoni F."/>
            <person name="Magnuson J."/>
            <person name="Mondo S."/>
            <person name="Nolan M."/>
            <person name="Ohm R."/>
            <person name="Pangilinan J."/>
            <person name="Park H.-J."/>
            <person name="Ramirez L."/>
            <person name="Alfaro M."/>
            <person name="Sun H."/>
            <person name="Tritt A."/>
            <person name="Yoshinaga Y."/>
            <person name="Zwiers L.-H."/>
            <person name="Turgeon B."/>
            <person name="Goodwin S."/>
            <person name="Spatafora J."/>
            <person name="Crous P."/>
            <person name="Grigoriev I."/>
        </authorList>
    </citation>
    <scope>NUCLEOTIDE SEQUENCE</scope>
    <source>
        <strain evidence="3">CBS 269.34</strain>
    </source>
</reference>
<accession>A0A6A6QGK7</accession>
<proteinExistence type="predicted"/>
<dbReference type="GO" id="GO:0005829">
    <property type="term" value="C:cytosol"/>
    <property type="evidence" value="ECO:0007669"/>
    <property type="project" value="TreeGrafter"/>
</dbReference>
<dbReference type="SUPFAM" id="SSF54001">
    <property type="entry name" value="Cysteine proteinases"/>
    <property type="match status" value="1"/>
</dbReference>
<evidence type="ECO:0000256" key="1">
    <source>
        <dbReference type="SAM" id="MobiDB-lite"/>
    </source>
</evidence>
<evidence type="ECO:0000313" key="4">
    <source>
        <dbReference type="Proteomes" id="UP000799750"/>
    </source>
</evidence>
<dbReference type="GO" id="GO:0016579">
    <property type="term" value="P:protein deubiquitination"/>
    <property type="evidence" value="ECO:0007669"/>
    <property type="project" value="InterPro"/>
</dbReference>
<name>A0A6A6QGK7_9PEZI</name>
<feature type="region of interest" description="Disordered" evidence="1">
    <location>
        <begin position="1"/>
        <end position="31"/>
    </location>
</feature>
<dbReference type="PROSITE" id="PS50235">
    <property type="entry name" value="USP_3"/>
    <property type="match status" value="1"/>
</dbReference>
<keyword evidence="4" id="KW-1185">Reference proteome</keyword>
<dbReference type="GO" id="GO:0005634">
    <property type="term" value="C:nucleus"/>
    <property type="evidence" value="ECO:0007669"/>
    <property type="project" value="TreeGrafter"/>
</dbReference>
<dbReference type="InterPro" id="IPR050164">
    <property type="entry name" value="Peptidase_C19"/>
</dbReference>
<dbReference type="InterPro" id="IPR018200">
    <property type="entry name" value="USP_CS"/>
</dbReference>
<evidence type="ECO:0000313" key="3">
    <source>
        <dbReference type="EMBL" id="KAF2491362.1"/>
    </source>
</evidence>
<dbReference type="EMBL" id="MU004195">
    <property type="protein sequence ID" value="KAF2491362.1"/>
    <property type="molecule type" value="Genomic_DNA"/>
</dbReference>
<dbReference type="PROSITE" id="PS00973">
    <property type="entry name" value="USP_2"/>
    <property type="match status" value="1"/>
</dbReference>
<dbReference type="InterPro" id="IPR038765">
    <property type="entry name" value="Papain-like_cys_pep_sf"/>
</dbReference>
<dbReference type="AlphaFoldDB" id="A0A6A6QGK7"/>
<dbReference type="OrthoDB" id="289038at2759"/>
<evidence type="ECO:0000259" key="2">
    <source>
        <dbReference type="PROSITE" id="PS50235"/>
    </source>
</evidence>
<dbReference type="InterPro" id="IPR028889">
    <property type="entry name" value="USP"/>
</dbReference>
<dbReference type="Pfam" id="PF00443">
    <property type="entry name" value="UCH"/>
    <property type="match status" value="1"/>
</dbReference>
<protein>
    <submittedName>
        <fullName evidence="3">Cysteine proteinase</fullName>
    </submittedName>
</protein>
<dbReference type="Proteomes" id="UP000799750">
    <property type="component" value="Unassembled WGS sequence"/>
</dbReference>
<sequence length="385" mass="42339">MTFENERRLRPRKLKGGSGVQKTRHDNTSRISKSWPLRCTKLRTPKGLHNPLNFCYRRSVMQSLLHLPQLLHWIDSHNRGLNVCAFAAPSTSSGAPPSSDNPAKTAPKSPQCLACEMKALIPRYWDPENPHAEVPRVAVTSFDNVVRASPVVRASSLSMHAQEDAEQFLSVLLNAFESSVSTTAWTDQFASLFRLQATNTDTCACGTATHPTAGAETTLRLHPTGRNDTINAAFRRHFSPTKLEKRCAACSGPAKNGKLPPSRVHTRTQTVDAGPELLVVQLTIYDDYGNISKNGTKFDDFLDLTKYQTDKDLPLKYKLSSVVCHQGAAITGGHYVAHVSGPQRTHIISDKVVRKTSPPSLTSAAQVVPGLGRFSPYLLFYVKIA</sequence>
<dbReference type="CDD" id="cd02257">
    <property type="entry name" value="Peptidase_C19"/>
    <property type="match status" value="1"/>
</dbReference>
<gene>
    <name evidence="3" type="ORF">BU16DRAFT_542493</name>
</gene>
<feature type="domain" description="USP" evidence="2">
    <location>
        <begin position="46"/>
        <end position="384"/>
    </location>
</feature>
<dbReference type="Gene3D" id="3.90.70.10">
    <property type="entry name" value="Cysteine proteinases"/>
    <property type="match status" value="1"/>
</dbReference>
<dbReference type="GO" id="GO:0004843">
    <property type="term" value="F:cysteine-type deubiquitinase activity"/>
    <property type="evidence" value="ECO:0007669"/>
    <property type="project" value="InterPro"/>
</dbReference>
<dbReference type="InterPro" id="IPR001394">
    <property type="entry name" value="Peptidase_C19_UCH"/>
</dbReference>
<organism evidence="3 4">
    <name type="scientific">Lophium mytilinum</name>
    <dbReference type="NCBI Taxonomy" id="390894"/>
    <lineage>
        <taxon>Eukaryota</taxon>
        <taxon>Fungi</taxon>
        <taxon>Dikarya</taxon>
        <taxon>Ascomycota</taxon>
        <taxon>Pezizomycotina</taxon>
        <taxon>Dothideomycetes</taxon>
        <taxon>Pleosporomycetidae</taxon>
        <taxon>Mytilinidiales</taxon>
        <taxon>Mytilinidiaceae</taxon>
        <taxon>Lophium</taxon>
    </lineage>
</organism>